<organism evidence="3 4">
    <name type="scientific">Roseivirga misakiensis</name>
    <dbReference type="NCBI Taxonomy" id="1563681"/>
    <lineage>
        <taxon>Bacteria</taxon>
        <taxon>Pseudomonadati</taxon>
        <taxon>Bacteroidota</taxon>
        <taxon>Cytophagia</taxon>
        <taxon>Cytophagales</taxon>
        <taxon>Roseivirgaceae</taxon>
        <taxon>Roseivirga</taxon>
    </lineage>
</organism>
<reference evidence="3 4" key="1">
    <citation type="submission" date="2016-08" db="EMBL/GenBank/DDBJ databases">
        <title>Draft genome of Fabibacter sp. strain SK-8.</title>
        <authorList>
            <person name="Wong S.-K."/>
            <person name="Hamasaki K."/>
            <person name="Yoshizawa S."/>
        </authorList>
    </citation>
    <scope>NUCLEOTIDE SEQUENCE [LARGE SCALE GENOMIC DNA]</scope>
    <source>
        <strain evidence="3 4">SK-8</strain>
    </source>
</reference>
<accession>A0A1E5SKZ5</accession>
<sequence>MCAPLLWAVPENSTARSAWWRNKLLYNSGRIITYSLLGLLIGIVGEGISLIGWQQHLSWITGVVLIVGLIVSIWGHKLPFFNAATHRVTKFVKQGVAKSFKKHNAKSQLVFGLFNGLLPCGLVYMALIASLSMETIGGSMLYMVLFGLGTVPMMIGAAIMKQSIKSIKGFSFNKVYPKVVLTIALLLIIRGMNLGIPYLSPKSNTVNGITVCKTE</sequence>
<proteinExistence type="predicted"/>
<gene>
    <name evidence="3" type="ORF">BFP71_09540</name>
</gene>
<dbReference type="AlphaFoldDB" id="A0A1E5SKZ5"/>
<dbReference type="OrthoDB" id="594443at2"/>
<evidence type="ECO:0000256" key="1">
    <source>
        <dbReference type="SAM" id="Phobius"/>
    </source>
</evidence>
<evidence type="ECO:0000313" key="4">
    <source>
        <dbReference type="Proteomes" id="UP000095552"/>
    </source>
</evidence>
<dbReference type="EMBL" id="MDGQ01000005">
    <property type="protein sequence ID" value="OEJ99794.1"/>
    <property type="molecule type" value="Genomic_DNA"/>
</dbReference>
<feature type="domain" description="Urease accessory protein UreH-like transmembrane" evidence="2">
    <location>
        <begin position="1"/>
        <end position="171"/>
    </location>
</feature>
<keyword evidence="1" id="KW-0812">Transmembrane</keyword>
<dbReference type="STRING" id="1563681.BFP71_09540"/>
<protein>
    <recommendedName>
        <fullName evidence="2">Urease accessory protein UreH-like transmembrane domain-containing protein</fullName>
    </recommendedName>
</protein>
<evidence type="ECO:0000313" key="3">
    <source>
        <dbReference type="EMBL" id="OEJ99794.1"/>
    </source>
</evidence>
<dbReference type="PANTHER" id="PTHR42208:SF1">
    <property type="entry name" value="HEAVY METAL TRANSPORTER"/>
    <property type="match status" value="1"/>
</dbReference>
<keyword evidence="4" id="KW-1185">Reference proteome</keyword>
<comment type="caution">
    <text evidence="3">The sequence shown here is derived from an EMBL/GenBank/DDBJ whole genome shotgun (WGS) entry which is preliminary data.</text>
</comment>
<dbReference type="PANTHER" id="PTHR42208">
    <property type="entry name" value="HEAVY METAL TRANSPORTER-RELATED"/>
    <property type="match status" value="1"/>
</dbReference>
<feature type="transmembrane region" description="Helical" evidence="1">
    <location>
        <begin position="109"/>
        <end position="133"/>
    </location>
</feature>
<feature type="transmembrane region" description="Helical" evidence="1">
    <location>
        <begin position="139"/>
        <end position="159"/>
    </location>
</feature>
<feature type="transmembrane region" description="Helical" evidence="1">
    <location>
        <begin position="57"/>
        <end position="75"/>
    </location>
</feature>
<dbReference type="Proteomes" id="UP000095552">
    <property type="component" value="Unassembled WGS sequence"/>
</dbReference>
<dbReference type="InterPro" id="IPR039447">
    <property type="entry name" value="UreH-like_TM_dom"/>
</dbReference>
<keyword evidence="1" id="KW-1133">Transmembrane helix</keyword>
<dbReference type="Pfam" id="PF13386">
    <property type="entry name" value="DsbD_2"/>
    <property type="match status" value="1"/>
</dbReference>
<name>A0A1E5SKZ5_9BACT</name>
<evidence type="ECO:0000259" key="2">
    <source>
        <dbReference type="Pfam" id="PF13386"/>
    </source>
</evidence>
<feature type="transmembrane region" description="Helical" evidence="1">
    <location>
        <begin position="179"/>
        <end position="199"/>
    </location>
</feature>
<keyword evidence="1" id="KW-0472">Membrane</keyword>
<feature type="transmembrane region" description="Helical" evidence="1">
    <location>
        <begin position="31"/>
        <end position="51"/>
    </location>
</feature>